<gene>
    <name evidence="1" type="ORF">J2W56_002047</name>
</gene>
<dbReference type="EMBL" id="JAVDWW010000003">
    <property type="protein sequence ID" value="MDR7168316.1"/>
    <property type="molecule type" value="Genomic_DNA"/>
</dbReference>
<keyword evidence="2" id="KW-1185">Reference proteome</keyword>
<organism evidence="1 2">
    <name type="scientific">Nocardia kruczakiae</name>
    <dbReference type="NCBI Taxonomy" id="261477"/>
    <lineage>
        <taxon>Bacteria</taxon>
        <taxon>Bacillati</taxon>
        <taxon>Actinomycetota</taxon>
        <taxon>Actinomycetes</taxon>
        <taxon>Mycobacteriales</taxon>
        <taxon>Nocardiaceae</taxon>
        <taxon>Nocardia</taxon>
    </lineage>
</organism>
<evidence type="ECO:0000313" key="2">
    <source>
        <dbReference type="Proteomes" id="UP001251217"/>
    </source>
</evidence>
<protein>
    <submittedName>
        <fullName evidence="1">Uncharacterized protein</fullName>
    </submittedName>
</protein>
<reference evidence="1 2" key="1">
    <citation type="submission" date="2023-07" db="EMBL/GenBank/DDBJ databases">
        <title>Sorghum-associated microbial communities from plants grown in Nebraska, USA.</title>
        <authorList>
            <person name="Schachtman D."/>
        </authorList>
    </citation>
    <scope>NUCLEOTIDE SEQUENCE [LARGE SCALE GENOMIC DNA]</scope>
    <source>
        <strain evidence="1 2">4272</strain>
    </source>
</reference>
<name>A0ABU1XCP8_9NOCA</name>
<accession>A0ABU1XCP8</accession>
<comment type="caution">
    <text evidence="1">The sequence shown here is derived from an EMBL/GenBank/DDBJ whole genome shotgun (WGS) entry which is preliminary data.</text>
</comment>
<dbReference type="Proteomes" id="UP001251217">
    <property type="component" value="Unassembled WGS sequence"/>
</dbReference>
<proteinExistence type="predicted"/>
<evidence type="ECO:0000313" key="1">
    <source>
        <dbReference type="EMBL" id="MDR7168316.1"/>
    </source>
</evidence>
<sequence length="80" mass="8620">MILRECGNGWRAGKDESGKSVRGRLVVFTRLRSFHLAEWVGAVSTDPRMRGGLSSVAGLPGCARGMKRGCTWVDVEARGG</sequence>